<dbReference type="STRING" id="4537.A0A0E0KFB9"/>
<feature type="domain" description="JmjC" evidence="5">
    <location>
        <begin position="103"/>
        <end position="330"/>
    </location>
</feature>
<dbReference type="eggNOG" id="KOG1356">
    <property type="taxonomic scope" value="Eukaryota"/>
</dbReference>
<dbReference type="AlphaFoldDB" id="A0A0E0KFB9"/>
<dbReference type="EnsemblPlants" id="OPUNC03G20960.1">
    <property type="protein sequence ID" value="OPUNC03G20960.1"/>
    <property type="gene ID" value="OPUNC03G20960"/>
</dbReference>
<dbReference type="PANTHER" id="PTHR12549">
    <property type="entry name" value="JMJC DOMAIN-CONTAINING HISTONE DEMETHYLATION PROTEIN"/>
    <property type="match status" value="1"/>
</dbReference>
<evidence type="ECO:0000256" key="4">
    <source>
        <dbReference type="ARBA" id="ARBA00023242"/>
    </source>
</evidence>
<dbReference type="InterPro" id="IPR003347">
    <property type="entry name" value="JmjC_dom"/>
</dbReference>
<dbReference type="GO" id="GO:0032454">
    <property type="term" value="F:histone H3K9 demethylase activity"/>
    <property type="evidence" value="ECO:0007669"/>
    <property type="project" value="InterPro"/>
</dbReference>
<evidence type="ECO:0000313" key="7">
    <source>
        <dbReference type="Proteomes" id="UP000026962"/>
    </source>
</evidence>
<accession>A0A0E0KFB9</accession>
<dbReference type="GO" id="GO:0000785">
    <property type="term" value="C:chromatin"/>
    <property type="evidence" value="ECO:0007669"/>
    <property type="project" value="TreeGrafter"/>
</dbReference>
<dbReference type="GO" id="GO:0031490">
    <property type="term" value="F:chromatin DNA binding"/>
    <property type="evidence" value="ECO:0007669"/>
    <property type="project" value="TreeGrafter"/>
</dbReference>
<dbReference type="Gene3D" id="2.60.120.650">
    <property type="entry name" value="Cupin"/>
    <property type="match status" value="2"/>
</dbReference>
<evidence type="ECO:0000256" key="3">
    <source>
        <dbReference type="ARBA" id="ARBA00022723"/>
    </source>
</evidence>
<keyword evidence="4" id="KW-0539">Nucleus</keyword>
<dbReference type="GO" id="GO:0000118">
    <property type="term" value="C:histone deacetylase complex"/>
    <property type="evidence" value="ECO:0007669"/>
    <property type="project" value="TreeGrafter"/>
</dbReference>
<evidence type="ECO:0000256" key="1">
    <source>
        <dbReference type="ARBA" id="ARBA00004123"/>
    </source>
</evidence>
<dbReference type="InterPro" id="IPR045109">
    <property type="entry name" value="LSDs-like"/>
</dbReference>
<evidence type="ECO:0000259" key="5">
    <source>
        <dbReference type="SMART" id="SM00558"/>
    </source>
</evidence>
<evidence type="ECO:0000256" key="2">
    <source>
        <dbReference type="ARBA" id="ARBA00006801"/>
    </source>
</evidence>
<dbReference type="Proteomes" id="UP000026962">
    <property type="component" value="Chromosome 3"/>
</dbReference>
<organism evidence="6">
    <name type="scientific">Oryza punctata</name>
    <name type="common">Red rice</name>
    <dbReference type="NCBI Taxonomy" id="4537"/>
    <lineage>
        <taxon>Eukaryota</taxon>
        <taxon>Viridiplantae</taxon>
        <taxon>Streptophyta</taxon>
        <taxon>Embryophyta</taxon>
        <taxon>Tracheophyta</taxon>
        <taxon>Spermatophyta</taxon>
        <taxon>Magnoliopsida</taxon>
        <taxon>Liliopsida</taxon>
        <taxon>Poales</taxon>
        <taxon>Poaceae</taxon>
        <taxon>BOP clade</taxon>
        <taxon>Oryzoideae</taxon>
        <taxon>Oryzeae</taxon>
        <taxon>Oryzinae</taxon>
        <taxon>Oryza</taxon>
    </lineage>
</organism>
<dbReference type="HOGENOM" id="CLU_001811_3_1_1"/>
<dbReference type="SMART" id="SM00558">
    <property type="entry name" value="JmjC"/>
    <property type="match status" value="1"/>
</dbReference>
<protein>
    <recommendedName>
        <fullName evidence="5">JmjC domain-containing protein</fullName>
    </recommendedName>
</protein>
<dbReference type="SUPFAM" id="SSF51197">
    <property type="entry name" value="Clavaminate synthase-like"/>
    <property type="match status" value="1"/>
</dbReference>
<reference evidence="6" key="1">
    <citation type="submission" date="2015-04" db="UniProtKB">
        <authorList>
            <consortium name="EnsemblPlants"/>
        </authorList>
    </citation>
    <scope>IDENTIFICATION</scope>
</reference>
<dbReference type="Gramene" id="OPUNC03G20960.1">
    <property type="protein sequence ID" value="OPUNC03G20960.1"/>
    <property type="gene ID" value="OPUNC03G20960"/>
</dbReference>
<keyword evidence="7" id="KW-1185">Reference proteome</keyword>
<name>A0A0E0KFB9_ORYPU</name>
<proteinExistence type="inferred from homology"/>
<comment type="similarity">
    <text evidence="2">Belongs to the JARID1 histone demethylase family.</text>
</comment>
<dbReference type="GO" id="GO:0046872">
    <property type="term" value="F:metal ion binding"/>
    <property type="evidence" value="ECO:0007669"/>
    <property type="project" value="UniProtKB-KW"/>
</dbReference>
<dbReference type="PANTHER" id="PTHR12549:SF64">
    <property type="entry name" value="OS02G0828900 PROTEIN"/>
    <property type="match status" value="1"/>
</dbReference>
<comment type="subcellular location">
    <subcellularLocation>
        <location evidence="1">Nucleus</location>
    </subcellularLocation>
</comment>
<dbReference type="GO" id="GO:0003712">
    <property type="term" value="F:transcription coregulator activity"/>
    <property type="evidence" value="ECO:0007669"/>
    <property type="project" value="TreeGrafter"/>
</dbReference>
<evidence type="ECO:0000313" key="6">
    <source>
        <dbReference type="EnsemblPlants" id="OPUNC03G20960.1"/>
    </source>
</evidence>
<keyword evidence="3" id="KW-0479">Metal-binding</keyword>
<dbReference type="GO" id="GO:0006357">
    <property type="term" value="P:regulation of transcription by RNA polymerase II"/>
    <property type="evidence" value="ECO:0007669"/>
    <property type="project" value="TreeGrafter"/>
</dbReference>
<dbReference type="Pfam" id="PF02373">
    <property type="entry name" value="JmjC"/>
    <property type="match status" value="1"/>
</dbReference>
<reference evidence="6" key="2">
    <citation type="submission" date="2018-05" db="EMBL/GenBank/DDBJ databases">
        <title>OpunRS2 (Oryza punctata Reference Sequence Version 2).</title>
        <authorList>
            <person name="Zhang J."/>
            <person name="Kudrna D."/>
            <person name="Lee S."/>
            <person name="Talag J."/>
            <person name="Welchert J."/>
            <person name="Wing R.A."/>
        </authorList>
    </citation>
    <scope>NUCLEOTIDE SEQUENCE [LARGE SCALE GENOMIC DNA]</scope>
</reference>
<sequence>MAVAGDPNNPLLLWKDSNDGRIPCPPKEIGGCGASSLELQCFLPENMLSELEHRANKVIKREPFANTINKTSDRCPCFDHSSKIRTKATRQAANRKGSSDNYLYCPDAMPMTSRRMTCCTFRCIVIVSDVLRLTSGLSWEPLVMWRALREKDEHLTVKAVDCLDWSEVNILMHTAEVSYEAEQLDKITKTKKKMREQDLQELCGVFESGTVHMLSSPIESKGLDTNALPPDDSGSDVGDRPSFYQSEVHIALYNVQFSHPIHDQVFYLTAEHKRKLKKEHGVEPWTFEQKLRDAVFIPAGCPHQVRNLKVHLDIPPLSIVIKMIALNALKEVVNFLDPLSEGSKSRDD</sequence>